<evidence type="ECO:0000256" key="1">
    <source>
        <dbReference type="SAM" id="SignalP"/>
    </source>
</evidence>
<organism evidence="2 3">
    <name type="scientific">Gemmobacter denitrificans</name>
    <dbReference type="NCBI Taxonomy" id="3123040"/>
    <lineage>
        <taxon>Bacteria</taxon>
        <taxon>Pseudomonadati</taxon>
        <taxon>Pseudomonadota</taxon>
        <taxon>Alphaproteobacteria</taxon>
        <taxon>Rhodobacterales</taxon>
        <taxon>Paracoccaceae</taxon>
        <taxon>Gemmobacter</taxon>
    </lineage>
</organism>
<dbReference type="RefSeq" id="WP_335422126.1">
    <property type="nucleotide sequence ID" value="NZ_JBALHR010000004.1"/>
</dbReference>
<accession>A0ABU8BVN9</accession>
<name>A0ABU8BVN9_9RHOB</name>
<reference evidence="2" key="1">
    <citation type="submission" date="2024-02" db="EMBL/GenBank/DDBJ databases">
        <title>Genome sequences of strain Gemmobacter sp. JM10B15.</title>
        <authorList>
            <person name="Zhang M."/>
        </authorList>
    </citation>
    <scope>NUCLEOTIDE SEQUENCE</scope>
    <source>
        <strain evidence="2">JM10B15</strain>
    </source>
</reference>
<proteinExistence type="predicted"/>
<gene>
    <name evidence="2" type="ORF">V6590_09100</name>
</gene>
<evidence type="ECO:0000313" key="3">
    <source>
        <dbReference type="Proteomes" id="UP001431963"/>
    </source>
</evidence>
<feature type="chain" id="PRO_5045569469" evidence="1">
    <location>
        <begin position="20"/>
        <end position="132"/>
    </location>
</feature>
<comment type="caution">
    <text evidence="2">The sequence shown here is derived from an EMBL/GenBank/DDBJ whole genome shotgun (WGS) entry which is preliminary data.</text>
</comment>
<dbReference type="Proteomes" id="UP001431963">
    <property type="component" value="Unassembled WGS sequence"/>
</dbReference>
<dbReference type="InterPro" id="IPR032347">
    <property type="entry name" value="DUF4864"/>
</dbReference>
<dbReference type="EMBL" id="JBALHR010000004">
    <property type="protein sequence ID" value="MEH7828308.1"/>
    <property type="molecule type" value="Genomic_DNA"/>
</dbReference>
<keyword evidence="3" id="KW-1185">Reference proteome</keyword>
<protein>
    <submittedName>
        <fullName evidence="2">DUF4864 domain-containing protein</fullName>
    </submittedName>
</protein>
<dbReference type="Pfam" id="PF16156">
    <property type="entry name" value="DUF4864"/>
    <property type="match status" value="1"/>
</dbReference>
<keyword evidence="1" id="KW-0732">Signal</keyword>
<sequence>MKMKFTLAALCLAAFGTMAQTDGISGTIEAQMQAFREGDVAEAFTYASPNLRALFGSPEVFGGMVQRGYPMVRQPGKVELLERRNVAGGLWQRVRVTDAAGRGHLLDYQMVETPEGWRINAVQVLPEPDLSA</sequence>
<evidence type="ECO:0000313" key="2">
    <source>
        <dbReference type="EMBL" id="MEH7828308.1"/>
    </source>
</evidence>
<feature type="signal peptide" evidence="1">
    <location>
        <begin position="1"/>
        <end position="19"/>
    </location>
</feature>